<dbReference type="Proteomes" id="UP000015100">
    <property type="component" value="Unassembled WGS sequence"/>
</dbReference>
<evidence type="ECO:0000259" key="2">
    <source>
        <dbReference type="PROSITE" id="PS50837"/>
    </source>
</evidence>
<keyword evidence="4" id="KW-1185">Reference proteome</keyword>
<evidence type="ECO:0000313" key="4">
    <source>
        <dbReference type="Proteomes" id="UP000015100"/>
    </source>
</evidence>
<dbReference type="SUPFAM" id="SSF52540">
    <property type="entry name" value="P-loop containing nucleoside triphosphate hydrolases"/>
    <property type="match status" value="1"/>
</dbReference>
<dbReference type="HOGENOM" id="CLU_000288_34_3_1"/>
<dbReference type="InterPro" id="IPR056125">
    <property type="entry name" value="DUF7708"/>
</dbReference>
<dbReference type="eggNOG" id="ENOG502SQBV">
    <property type="taxonomic scope" value="Eukaryota"/>
</dbReference>
<dbReference type="PANTHER" id="PTHR10039:SF14">
    <property type="entry name" value="NACHT DOMAIN-CONTAINING PROTEIN"/>
    <property type="match status" value="1"/>
</dbReference>
<dbReference type="AlphaFoldDB" id="S8C5K9"/>
<protein>
    <recommendedName>
        <fullName evidence="2">NACHT domain-containing protein</fullName>
    </recommendedName>
</protein>
<name>S8C5K9_DACHA</name>
<dbReference type="OMA" id="EWITHAN"/>
<dbReference type="InterPro" id="IPR007111">
    <property type="entry name" value="NACHT_NTPase"/>
</dbReference>
<proteinExistence type="predicted"/>
<dbReference type="EMBL" id="AQGS01000095">
    <property type="protein sequence ID" value="EPS42977.1"/>
    <property type="molecule type" value="Genomic_DNA"/>
</dbReference>
<reference evidence="3 4" key="1">
    <citation type="journal article" date="2013" name="PLoS Genet.">
        <title>Genomic mechanisms accounting for the adaptation to parasitism in nematode-trapping fungi.</title>
        <authorList>
            <person name="Meerupati T."/>
            <person name="Andersson K.M."/>
            <person name="Friman E."/>
            <person name="Kumar D."/>
            <person name="Tunlid A."/>
            <person name="Ahren D."/>
        </authorList>
    </citation>
    <scope>NUCLEOTIDE SEQUENCE [LARGE SCALE GENOMIC DNA]</scope>
    <source>
        <strain evidence="3 4">CBS 200.50</strain>
    </source>
</reference>
<dbReference type="OrthoDB" id="7464126at2759"/>
<dbReference type="PROSITE" id="PS50837">
    <property type="entry name" value="NACHT"/>
    <property type="match status" value="1"/>
</dbReference>
<sequence length="614" mass="70822">MSVTVGQQEFEKAVADFISVLKSDDKKALSASDPTAEDVANLVKQIDNTLRPKQKRRILRNSLFETLLVSIQQFYGVIDSCTQSNPEIASLVWGGMKFLILAFSNYVEYFEKIIGMCDEMGKLCPQYNRFAQLFPNHLELQSCIFEFYGVVVGFFKEASLFLYRSVLKQFAIAIFQPFRDKFNVILKSLGILKERIENEIWIAENQEAHTQRVRDAQNWATTENHFALARIAYHDFQEDRLKVSKYSRQEMRNRVLDNISSYSYYSDFANNLQKRLPNSGQWIFELPEYKAWVEPSQSAGIWYHAIPGFGKSVLTAGVIDNLIESSKSARNRQYVTYFFCTYTNASSLLAHTIIASLLRQLFYYSSDLPLDLAQTIESSFRDRISSARVDRLGLRGLLNRILETNQAHNFIIIDGLDECNDVERGIVLRTLKELLDGAVRPDGLKILVSSRGSQDIMRALKNFKQVDLGTSNQQDIECFVEQAIKDKELEGQLPELPNDLFQKIKEFLTINAKGLFIWVDLLILEICKESRVEDIEMALPTLPRDLDELYNRVLHRIETLRKPEIARKIFRWVAYARRPLTLKELKEATVIEEPSVSSWAVLNRMTEIDDAKWL</sequence>
<feature type="domain" description="NACHT" evidence="2">
    <location>
        <begin position="299"/>
        <end position="451"/>
    </location>
</feature>
<dbReference type="PANTHER" id="PTHR10039">
    <property type="entry name" value="AMELOGENIN"/>
    <property type="match status" value="1"/>
</dbReference>
<keyword evidence="1" id="KW-0677">Repeat</keyword>
<dbReference type="Pfam" id="PF24809">
    <property type="entry name" value="DUF7708"/>
    <property type="match status" value="1"/>
</dbReference>
<evidence type="ECO:0000256" key="1">
    <source>
        <dbReference type="ARBA" id="ARBA00022737"/>
    </source>
</evidence>
<dbReference type="Gene3D" id="3.40.50.300">
    <property type="entry name" value="P-loop containing nucleotide triphosphate hydrolases"/>
    <property type="match status" value="1"/>
</dbReference>
<comment type="caution">
    <text evidence="3">The sequence shown here is derived from an EMBL/GenBank/DDBJ whole genome shotgun (WGS) entry which is preliminary data.</text>
</comment>
<evidence type="ECO:0000313" key="3">
    <source>
        <dbReference type="EMBL" id="EPS42977.1"/>
    </source>
</evidence>
<organism evidence="3 4">
    <name type="scientific">Dactylellina haptotyla (strain CBS 200.50)</name>
    <name type="common">Nematode-trapping fungus</name>
    <name type="synonym">Monacrosporium haptotylum</name>
    <dbReference type="NCBI Taxonomy" id="1284197"/>
    <lineage>
        <taxon>Eukaryota</taxon>
        <taxon>Fungi</taxon>
        <taxon>Dikarya</taxon>
        <taxon>Ascomycota</taxon>
        <taxon>Pezizomycotina</taxon>
        <taxon>Orbiliomycetes</taxon>
        <taxon>Orbiliales</taxon>
        <taxon>Orbiliaceae</taxon>
        <taxon>Dactylellina</taxon>
    </lineage>
</organism>
<reference evidence="4" key="2">
    <citation type="submission" date="2013-04" db="EMBL/GenBank/DDBJ databases">
        <title>Genomic mechanisms accounting for the adaptation to parasitism in nematode-trapping fungi.</title>
        <authorList>
            <person name="Ahren D.G."/>
        </authorList>
    </citation>
    <scope>NUCLEOTIDE SEQUENCE [LARGE SCALE GENOMIC DNA]</scope>
    <source>
        <strain evidence="4">CBS 200.50</strain>
    </source>
</reference>
<dbReference type="Pfam" id="PF24883">
    <property type="entry name" value="NPHP3_N"/>
    <property type="match status" value="1"/>
</dbReference>
<dbReference type="STRING" id="1284197.S8C5K9"/>
<dbReference type="InterPro" id="IPR056884">
    <property type="entry name" value="NPHP3-like_N"/>
</dbReference>
<accession>S8C5K9</accession>
<gene>
    <name evidence="3" type="ORF">H072_3087</name>
</gene>
<dbReference type="InterPro" id="IPR027417">
    <property type="entry name" value="P-loop_NTPase"/>
</dbReference>